<evidence type="ECO:0000313" key="2">
    <source>
        <dbReference type="EMBL" id="GCC49024.1"/>
    </source>
</evidence>
<dbReference type="Proteomes" id="UP000287033">
    <property type="component" value="Unassembled WGS sequence"/>
</dbReference>
<evidence type="ECO:0000313" key="3">
    <source>
        <dbReference type="Proteomes" id="UP000287033"/>
    </source>
</evidence>
<accession>A0A401U275</accession>
<feature type="compositionally biased region" description="Basic and acidic residues" evidence="1">
    <location>
        <begin position="142"/>
        <end position="160"/>
    </location>
</feature>
<dbReference type="AlphaFoldDB" id="A0A401U275"/>
<gene>
    <name evidence="2" type="ORF">chiPu_0033323</name>
</gene>
<evidence type="ECO:0000256" key="1">
    <source>
        <dbReference type="SAM" id="MobiDB-lite"/>
    </source>
</evidence>
<proteinExistence type="predicted"/>
<feature type="non-terminal residue" evidence="2">
    <location>
        <position position="1"/>
    </location>
</feature>
<name>A0A401U275_CHIPU</name>
<sequence length="160" mass="17246">AAHIEEVAVEHFGCEQLLGAEMVGERALRRAGGRGDVAHAGAVIAGPEHFLQAGVKDGIAERGLWHGRHLIRTYVLLSSTKMDAACAPLGDTAQARWIKGLGSARGLAARDHPVAQPGADRAADEVEREHHQEEIEPIAEAAGHDPRERCRHQRGGEQRE</sequence>
<reference evidence="2 3" key="1">
    <citation type="journal article" date="2018" name="Nat. Ecol. Evol.">
        <title>Shark genomes provide insights into elasmobranch evolution and the origin of vertebrates.</title>
        <authorList>
            <person name="Hara Y"/>
            <person name="Yamaguchi K"/>
            <person name="Onimaru K"/>
            <person name="Kadota M"/>
            <person name="Koyanagi M"/>
            <person name="Keeley SD"/>
            <person name="Tatsumi K"/>
            <person name="Tanaka K"/>
            <person name="Motone F"/>
            <person name="Kageyama Y"/>
            <person name="Nozu R"/>
            <person name="Adachi N"/>
            <person name="Nishimura O"/>
            <person name="Nakagawa R"/>
            <person name="Tanegashima C"/>
            <person name="Kiyatake I"/>
            <person name="Matsumoto R"/>
            <person name="Murakumo K"/>
            <person name="Nishida K"/>
            <person name="Terakita A"/>
            <person name="Kuratani S"/>
            <person name="Sato K"/>
            <person name="Hyodo S Kuraku.S."/>
        </authorList>
    </citation>
    <scope>NUCLEOTIDE SEQUENCE [LARGE SCALE GENOMIC DNA]</scope>
</reference>
<keyword evidence="3" id="KW-1185">Reference proteome</keyword>
<dbReference type="EMBL" id="BEZZ01259978">
    <property type="protein sequence ID" value="GCC49024.1"/>
    <property type="molecule type" value="Genomic_DNA"/>
</dbReference>
<organism evidence="2 3">
    <name type="scientific">Chiloscyllium punctatum</name>
    <name type="common">Brownbanded bambooshark</name>
    <name type="synonym">Hemiscyllium punctatum</name>
    <dbReference type="NCBI Taxonomy" id="137246"/>
    <lineage>
        <taxon>Eukaryota</taxon>
        <taxon>Metazoa</taxon>
        <taxon>Chordata</taxon>
        <taxon>Craniata</taxon>
        <taxon>Vertebrata</taxon>
        <taxon>Chondrichthyes</taxon>
        <taxon>Elasmobranchii</taxon>
        <taxon>Galeomorphii</taxon>
        <taxon>Galeoidea</taxon>
        <taxon>Orectolobiformes</taxon>
        <taxon>Hemiscylliidae</taxon>
        <taxon>Chiloscyllium</taxon>
    </lineage>
</organism>
<feature type="region of interest" description="Disordered" evidence="1">
    <location>
        <begin position="113"/>
        <end position="160"/>
    </location>
</feature>
<protein>
    <submittedName>
        <fullName evidence="2">Uncharacterized protein</fullName>
    </submittedName>
</protein>
<comment type="caution">
    <text evidence="2">The sequence shown here is derived from an EMBL/GenBank/DDBJ whole genome shotgun (WGS) entry which is preliminary data.</text>
</comment>
<feature type="compositionally biased region" description="Basic and acidic residues" evidence="1">
    <location>
        <begin position="121"/>
        <end position="134"/>
    </location>
</feature>
<feature type="non-terminal residue" evidence="2">
    <location>
        <position position="160"/>
    </location>
</feature>